<dbReference type="Proteomes" id="UP000500961">
    <property type="component" value="Chromosome"/>
</dbReference>
<dbReference type="SUPFAM" id="SSF47384">
    <property type="entry name" value="Homodimeric domain of signal transducing histidine kinase"/>
    <property type="match status" value="1"/>
</dbReference>
<proteinExistence type="predicted"/>
<organism evidence="10 11">
    <name type="scientific">Tenuifilum thalassicum</name>
    <dbReference type="NCBI Taxonomy" id="2590900"/>
    <lineage>
        <taxon>Bacteria</taxon>
        <taxon>Pseudomonadati</taxon>
        <taxon>Bacteroidota</taxon>
        <taxon>Bacteroidia</taxon>
        <taxon>Bacteroidales</taxon>
        <taxon>Tenuifilaceae</taxon>
        <taxon>Tenuifilum</taxon>
    </lineage>
</organism>
<dbReference type="InterPro" id="IPR001789">
    <property type="entry name" value="Sig_transdc_resp-reg_receiver"/>
</dbReference>
<feature type="modified residue" description="4-aspartylphosphate" evidence="6">
    <location>
        <position position="707"/>
    </location>
</feature>
<dbReference type="InterPro" id="IPR013656">
    <property type="entry name" value="PAS_4"/>
</dbReference>
<dbReference type="InterPro" id="IPR003661">
    <property type="entry name" value="HisK_dim/P_dom"/>
</dbReference>
<name>A0A7D4BYD5_9BACT</name>
<dbReference type="InterPro" id="IPR011006">
    <property type="entry name" value="CheY-like_superfamily"/>
</dbReference>
<dbReference type="PROSITE" id="PS50109">
    <property type="entry name" value="HIS_KIN"/>
    <property type="match status" value="1"/>
</dbReference>
<dbReference type="Pfam" id="PF08447">
    <property type="entry name" value="PAS_3"/>
    <property type="match status" value="1"/>
</dbReference>
<dbReference type="PROSITE" id="PS50113">
    <property type="entry name" value="PAC"/>
    <property type="match status" value="2"/>
</dbReference>
<accession>A0A7D4BYD5</accession>
<feature type="domain" description="Response regulatory" evidence="8">
    <location>
        <begin position="657"/>
        <end position="772"/>
    </location>
</feature>
<evidence type="ECO:0000313" key="10">
    <source>
        <dbReference type="EMBL" id="QKG79024.1"/>
    </source>
</evidence>
<dbReference type="GO" id="GO:0005886">
    <property type="term" value="C:plasma membrane"/>
    <property type="evidence" value="ECO:0007669"/>
    <property type="project" value="TreeGrafter"/>
</dbReference>
<keyword evidence="11" id="KW-1185">Reference proteome</keyword>
<dbReference type="Gene3D" id="3.30.565.10">
    <property type="entry name" value="Histidine kinase-like ATPase, C-terminal domain"/>
    <property type="match status" value="1"/>
</dbReference>
<dbReference type="InterPro" id="IPR036890">
    <property type="entry name" value="HATPase_C_sf"/>
</dbReference>
<dbReference type="SMART" id="SM00387">
    <property type="entry name" value="HATPase_c"/>
    <property type="match status" value="1"/>
</dbReference>
<dbReference type="PROSITE" id="PS50110">
    <property type="entry name" value="RESPONSE_REGULATORY"/>
    <property type="match status" value="1"/>
</dbReference>
<dbReference type="KEGG" id="ttz:FHG85_01670"/>
<dbReference type="Pfam" id="PF00072">
    <property type="entry name" value="Response_reg"/>
    <property type="match status" value="1"/>
</dbReference>
<dbReference type="EMBL" id="CP041345">
    <property type="protein sequence ID" value="QKG79024.1"/>
    <property type="molecule type" value="Genomic_DNA"/>
</dbReference>
<dbReference type="Gene3D" id="1.10.287.130">
    <property type="match status" value="1"/>
</dbReference>
<dbReference type="SMART" id="SM00448">
    <property type="entry name" value="REC"/>
    <property type="match status" value="1"/>
</dbReference>
<dbReference type="InterPro" id="IPR004358">
    <property type="entry name" value="Sig_transdc_His_kin-like_C"/>
</dbReference>
<dbReference type="EC" id="2.7.13.3" evidence="2"/>
<dbReference type="CDD" id="cd00130">
    <property type="entry name" value="PAS"/>
    <property type="match status" value="2"/>
</dbReference>
<dbReference type="Gene3D" id="3.40.50.2300">
    <property type="match status" value="1"/>
</dbReference>
<feature type="domain" description="Histidine kinase" evidence="7">
    <location>
        <begin position="408"/>
        <end position="632"/>
    </location>
</feature>
<dbReference type="PANTHER" id="PTHR43047:SF72">
    <property type="entry name" value="OSMOSENSING HISTIDINE PROTEIN KINASE SLN1"/>
    <property type="match status" value="1"/>
</dbReference>
<sequence length="777" mass="87962">MASNNLGNKNFQNNFEYDGELKYRFIFEKSPIGIFQYNGDAVITECNDIFVEILKSKRELLVGLNMNELKDQSVLPAIHDALKGKNGLYRGPYKATTSDAQLFILLKTTPLTNPTTGKIEGGLGIVEDITELFSTQEELRRKKEHFEILSSLTTDAASILTFNPDGSFNREWLSTNLIDKYGYTPVEIDTFEKWAKIVHPDDVHIYQESVERLKTGQKVSFEVRIIAKNGNTYWINNTVYPEFDSQGKLFRLISAIKDITEKKEREQEIQHQGFLLKSIVDNAPIGIWIVSPDGYYPIINAWFSNNIGYGTSDFSMTEEELEQCRLSDQKAIESDEPIEVTEEVTFTDGLKHTLRIHKQKLTSPEGKLIGVLGIATDITERIENEKALVEALEKAEESDRLKSAFLANMSHEIRTPLNGVIGFAKYLRNFPDTPAKDREKFLGIIATSADHLLTLINDIIDVSKIDIGQLTIVPEPFNINTLLNEIYTFFYNANPEFAKKGISFTYSTSLPDSEAIINSDRMRVRQILSNFISNAFKFTEKGSVEFGYEVNQDKTEIVFFVKDTGIGIPKDKQEIIFQRFRQAETNTTKLYGGTGLGLSICKSLAELLGGRIWLESEVGSGSKFYFVMPLNQESWKTNISKQLINLNQLKKDLQGKTILIAEDEPNSMFFIKTLFKDFDIQILEAHNGLEAVEIFHSQPNIDLILLDIKMPVMNGYDALKKIRSINYSVPIIIQTAHSFSNERALAKAMGCTGFITKPIEADSLYQIISNVLLEEKP</sequence>
<dbReference type="RefSeq" id="WP_173072541.1">
    <property type="nucleotide sequence ID" value="NZ_CP041345.1"/>
</dbReference>
<dbReference type="CDD" id="cd17546">
    <property type="entry name" value="REC_hyHK_CKI1_RcsC-like"/>
    <property type="match status" value="1"/>
</dbReference>
<feature type="domain" description="PAC" evidence="9">
    <location>
        <begin position="334"/>
        <end position="390"/>
    </location>
</feature>
<dbReference type="Pfam" id="PF08448">
    <property type="entry name" value="PAS_4"/>
    <property type="match status" value="1"/>
</dbReference>
<dbReference type="GO" id="GO:0009927">
    <property type="term" value="F:histidine phosphotransfer kinase activity"/>
    <property type="evidence" value="ECO:0007669"/>
    <property type="project" value="TreeGrafter"/>
</dbReference>
<dbReference type="InterPro" id="IPR036097">
    <property type="entry name" value="HisK_dim/P_sf"/>
</dbReference>
<dbReference type="Pfam" id="PF02518">
    <property type="entry name" value="HATPase_c"/>
    <property type="match status" value="1"/>
</dbReference>
<evidence type="ECO:0000259" key="8">
    <source>
        <dbReference type="PROSITE" id="PS50110"/>
    </source>
</evidence>
<dbReference type="NCBIfam" id="TIGR00229">
    <property type="entry name" value="sensory_box"/>
    <property type="match status" value="3"/>
</dbReference>
<dbReference type="FunFam" id="3.30.565.10:FF:000010">
    <property type="entry name" value="Sensor histidine kinase RcsC"/>
    <property type="match status" value="1"/>
</dbReference>
<evidence type="ECO:0000259" key="9">
    <source>
        <dbReference type="PROSITE" id="PS50113"/>
    </source>
</evidence>
<dbReference type="InterPro" id="IPR035965">
    <property type="entry name" value="PAS-like_dom_sf"/>
</dbReference>
<dbReference type="Pfam" id="PF13426">
    <property type="entry name" value="PAS_9"/>
    <property type="match status" value="1"/>
</dbReference>
<reference evidence="10 11" key="1">
    <citation type="submission" date="2019-07" db="EMBL/GenBank/DDBJ databases">
        <title>Thalassofilum flectens gen. nov., sp. nov., a novel moderate thermophilic anaerobe from a shallow sea hot spring in Kunashir Island (Russia), representing a new family in the order Bacteroidales, and proposal of Thalassofilacea fam. nov.</title>
        <authorList>
            <person name="Kochetkova T.V."/>
            <person name="Podosokorskaya O.A."/>
            <person name="Novikov A."/>
            <person name="Elcheninov A.G."/>
            <person name="Toshchakov S.V."/>
            <person name="Kublanov I.V."/>
        </authorList>
    </citation>
    <scope>NUCLEOTIDE SEQUENCE [LARGE SCALE GENOMIC DNA]</scope>
    <source>
        <strain evidence="10 11">38-H</strain>
    </source>
</reference>
<evidence type="ECO:0000256" key="5">
    <source>
        <dbReference type="ARBA" id="ARBA00022777"/>
    </source>
</evidence>
<dbReference type="Gene3D" id="3.30.450.20">
    <property type="entry name" value="PAS domain"/>
    <property type="match status" value="3"/>
</dbReference>
<keyword evidence="4" id="KW-0808">Transferase</keyword>
<protein>
    <recommendedName>
        <fullName evidence="2">histidine kinase</fullName>
        <ecNumber evidence="2">2.7.13.3</ecNumber>
    </recommendedName>
</protein>
<dbReference type="PRINTS" id="PR00344">
    <property type="entry name" value="BCTRLSENSOR"/>
</dbReference>
<dbReference type="AlphaFoldDB" id="A0A7D4BYD5"/>
<dbReference type="InterPro" id="IPR000700">
    <property type="entry name" value="PAS-assoc_C"/>
</dbReference>
<evidence type="ECO:0000256" key="4">
    <source>
        <dbReference type="ARBA" id="ARBA00022679"/>
    </source>
</evidence>
<dbReference type="InterPro" id="IPR001610">
    <property type="entry name" value="PAC"/>
</dbReference>
<dbReference type="SUPFAM" id="SSF55785">
    <property type="entry name" value="PYP-like sensor domain (PAS domain)"/>
    <property type="match status" value="3"/>
</dbReference>
<dbReference type="SUPFAM" id="SSF52172">
    <property type="entry name" value="CheY-like"/>
    <property type="match status" value="1"/>
</dbReference>
<dbReference type="InterPro" id="IPR003594">
    <property type="entry name" value="HATPase_dom"/>
</dbReference>
<dbReference type="SUPFAM" id="SSF55874">
    <property type="entry name" value="ATPase domain of HSP90 chaperone/DNA topoisomerase II/histidine kinase"/>
    <property type="match status" value="1"/>
</dbReference>
<dbReference type="InterPro" id="IPR013655">
    <property type="entry name" value="PAS_fold_3"/>
</dbReference>
<dbReference type="InterPro" id="IPR005467">
    <property type="entry name" value="His_kinase_dom"/>
</dbReference>
<keyword evidence="3 6" id="KW-0597">Phosphoprotein</keyword>
<dbReference type="GO" id="GO:0000155">
    <property type="term" value="F:phosphorelay sensor kinase activity"/>
    <property type="evidence" value="ECO:0007669"/>
    <property type="project" value="InterPro"/>
</dbReference>
<evidence type="ECO:0000259" key="7">
    <source>
        <dbReference type="PROSITE" id="PS50109"/>
    </source>
</evidence>
<evidence type="ECO:0000313" key="11">
    <source>
        <dbReference type="Proteomes" id="UP000500961"/>
    </source>
</evidence>
<dbReference type="CDD" id="cd00082">
    <property type="entry name" value="HisKA"/>
    <property type="match status" value="1"/>
</dbReference>
<dbReference type="Pfam" id="PF00512">
    <property type="entry name" value="HisKA"/>
    <property type="match status" value="1"/>
</dbReference>
<dbReference type="SMART" id="SM00388">
    <property type="entry name" value="HisKA"/>
    <property type="match status" value="1"/>
</dbReference>
<comment type="catalytic activity">
    <reaction evidence="1">
        <text>ATP + protein L-histidine = ADP + protein N-phospho-L-histidine.</text>
        <dbReference type="EC" id="2.7.13.3"/>
    </reaction>
</comment>
<evidence type="ECO:0000256" key="2">
    <source>
        <dbReference type="ARBA" id="ARBA00012438"/>
    </source>
</evidence>
<feature type="domain" description="PAC" evidence="9">
    <location>
        <begin position="219"/>
        <end position="271"/>
    </location>
</feature>
<dbReference type="PANTHER" id="PTHR43047">
    <property type="entry name" value="TWO-COMPONENT HISTIDINE PROTEIN KINASE"/>
    <property type="match status" value="1"/>
</dbReference>
<dbReference type="InterPro" id="IPR000014">
    <property type="entry name" value="PAS"/>
</dbReference>
<dbReference type="SMART" id="SM00086">
    <property type="entry name" value="PAC"/>
    <property type="match status" value="3"/>
</dbReference>
<gene>
    <name evidence="10" type="ORF">FHG85_01670</name>
</gene>
<evidence type="ECO:0000256" key="6">
    <source>
        <dbReference type="PROSITE-ProRule" id="PRU00169"/>
    </source>
</evidence>
<evidence type="ECO:0000256" key="3">
    <source>
        <dbReference type="ARBA" id="ARBA00022553"/>
    </source>
</evidence>
<evidence type="ECO:0000256" key="1">
    <source>
        <dbReference type="ARBA" id="ARBA00000085"/>
    </source>
</evidence>
<dbReference type="CDD" id="cd16922">
    <property type="entry name" value="HATPase_EvgS-ArcB-TorS-like"/>
    <property type="match status" value="1"/>
</dbReference>
<keyword evidence="5" id="KW-0418">Kinase</keyword>